<evidence type="ECO:0000259" key="13">
    <source>
        <dbReference type="PROSITE" id="PS51195"/>
    </source>
</evidence>
<dbReference type="GO" id="GO:0005524">
    <property type="term" value="F:ATP binding"/>
    <property type="evidence" value="ECO:0007669"/>
    <property type="project" value="UniProtKB-KW"/>
</dbReference>
<dbReference type="GeneID" id="13442168"/>
<dbReference type="GO" id="GO:0003723">
    <property type="term" value="F:RNA binding"/>
    <property type="evidence" value="ECO:0007669"/>
    <property type="project" value="UniProtKB-KW"/>
</dbReference>
<dbReference type="eggNOG" id="KOG0335">
    <property type="taxonomic scope" value="Eukaryota"/>
</dbReference>
<keyword evidence="15" id="KW-1185">Reference proteome</keyword>
<evidence type="ECO:0000313" key="14">
    <source>
        <dbReference type="EMBL" id="CBZ54237.1"/>
    </source>
</evidence>
<feature type="domain" description="Helicase C-terminal" evidence="12">
    <location>
        <begin position="532"/>
        <end position="676"/>
    </location>
</feature>
<evidence type="ECO:0000256" key="5">
    <source>
        <dbReference type="ARBA" id="ARBA00022840"/>
    </source>
</evidence>
<dbReference type="InterPro" id="IPR001650">
    <property type="entry name" value="Helicase_C-like"/>
</dbReference>
<evidence type="ECO:0000256" key="7">
    <source>
        <dbReference type="ARBA" id="ARBA00047984"/>
    </source>
</evidence>
<feature type="compositionally biased region" description="Polar residues" evidence="10">
    <location>
        <begin position="80"/>
        <end position="99"/>
    </location>
</feature>
<dbReference type="InterPro" id="IPR000629">
    <property type="entry name" value="RNA-helicase_DEAD-box_CS"/>
</dbReference>
<dbReference type="OMA" id="AGCDICV"/>
<dbReference type="InterPro" id="IPR044763">
    <property type="entry name" value="Ded1/Dbp1_DEADc"/>
</dbReference>
<dbReference type="EC" id="3.6.4.13" evidence="1"/>
<accession>F0VLV9</accession>
<keyword evidence="4 9" id="KW-0347">Helicase</keyword>
<feature type="compositionally biased region" description="Low complexity" evidence="10">
    <location>
        <begin position="720"/>
        <end position="731"/>
    </location>
</feature>
<dbReference type="FunFam" id="3.40.50.300:FF:000008">
    <property type="entry name" value="ATP-dependent RNA helicase RhlB"/>
    <property type="match status" value="1"/>
</dbReference>
<comment type="similarity">
    <text evidence="9">Belongs to the DEAD box helicase family.</text>
</comment>
<reference evidence="15" key="1">
    <citation type="journal article" date="2012" name="PLoS Pathog.">
        <title>Comparative genomics of the apicomplexan parasites Toxoplasma gondii and Neospora caninum: Coccidia differing in host range and transmission strategy.</title>
        <authorList>
            <person name="Reid A.J."/>
            <person name="Vermont S.J."/>
            <person name="Cotton J.A."/>
            <person name="Harris D."/>
            <person name="Hill-Cawthorne G.A."/>
            <person name="Konen-Waisman S."/>
            <person name="Latham S.M."/>
            <person name="Mourier T."/>
            <person name="Norton R."/>
            <person name="Quail M.A."/>
            <person name="Sanders M."/>
            <person name="Shanmugam D."/>
            <person name="Sohal A."/>
            <person name="Wasmuth J.D."/>
            <person name="Brunk B."/>
            <person name="Grigg M.E."/>
            <person name="Howard J.C."/>
            <person name="Parkinson J."/>
            <person name="Roos D.S."/>
            <person name="Trees A.J."/>
            <person name="Berriman M."/>
            <person name="Pain A."/>
            <person name="Wastling J.M."/>
        </authorList>
    </citation>
    <scope>NUCLEOTIDE SEQUENCE [LARGE SCALE GENOMIC DNA]</scope>
    <source>
        <strain evidence="15">Liverpool</strain>
    </source>
</reference>
<dbReference type="GO" id="GO:0003724">
    <property type="term" value="F:RNA helicase activity"/>
    <property type="evidence" value="ECO:0007669"/>
    <property type="project" value="UniProtKB-EC"/>
</dbReference>
<evidence type="ECO:0000256" key="1">
    <source>
        <dbReference type="ARBA" id="ARBA00012552"/>
    </source>
</evidence>
<proteinExistence type="inferred from homology"/>
<feature type="region of interest" description="Disordered" evidence="10">
    <location>
        <begin position="455"/>
        <end position="474"/>
    </location>
</feature>
<dbReference type="Gene3D" id="3.40.50.300">
    <property type="entry name" value="P-loop containing nucleotide triphosphate hydrolases"/>
    <property type="match status" value="2"/>
</dbReference>
<evidence type="ECO:0000256" key="3">
    <source>
        <dbReference type="ARBA" id="ARBA00022801"/>
    </source>
</evidence>
<feature type="compositionally biased region" description="Gly residues" evidence="10">
    <location>
        <begin position="686"/>
        <end position="719"/>
    </location>
</feature>
<dbReference type="SUPFAM" id="SSF52540">
    <property type="entry name" value="P-loop containing nucleoside triphosphate hydrolases"/>
    <property type="match status" value="1"/>
</dbReference>
<organism evidence="14 15">
    <name type="scientific">Neospora caninum (strain Liverpool)</name>
    <dbReference type="NCBI Taxonomy" id="572307"/>
    <lineage>
        <taxon>Eukaryota</taxon>
        <taxon>Sar</taxon>
        <taxon>Alveolata</taxon>
        <taxon>Apicomplexa</taxon>
        <taxon>Conoidasida</taxon>
        <taxon>Coccidia</taxon>
        <taxon>Eucoccidiorida</taxon>
        <taxon>Eimeriorina</taxon>
        <taxon>Sarcocystidae</taxon>
        <taxon>Neospora</taxon>
    </lineage>
</organism>
<dbReference type="Proteomes" id="UP000007494">
    <property type="component" value="Chromosome X"/>
</dbReference>
<dbReference type="AlphaFoldDB" id="F0VLV9"/>
<gene>
    <name evidence="14" type="ORF">NCLIV_046690</name>
</gene>
<dbReference type="OrthoDB" id="196131at2759"/>
<dbReference type="VEuPathDB" id="ToxoDB:NCLIV_046690"/>
<dbReference type="CDD" id="cd17967">
    <property type="entry name" value="DEADc_DDX3_DDX4"/>
    <property type="match status" value="1"/>
</dbReference>
<name>F0VLV9_NEOCL</name>
<keyword evidence="5 9" id="KW-0067">ATP-binding</keyword>
<dbReference type="InterPro" id="IPR027417">
    <property type="entry name" value="P-loop_NTPase"/>
</dbReference>
<evidence type="ECO:0000259" key="12">
    <source>
        <dbReference type="PROSITE" id="PS51194"/>
    </source>
</evidence>
<dbReference type="PANTHER" id="PTHR47958">
    <property type="entry name" value="ATP-DEPENDENT RNA HELICASE DBP3"/>
    <property type="match status" value="1"/>
</dbReference>
<dbReference type="SMART" id="SM00487">
    <property type="entry name" value="DEXDc"/>
    <property type="match status" value="1"/>
</dbReference>
<keyword evidence="2 9" id="KW-0547">Nucleotide-binding</keyword>
<evidence type="ECO:0000259" key="11">
    <source>
        <dbReference type="PROSITE" id="PS51192"/>
    </source>
</evidence>
<dbReference type="Pfam" id="PF00271">
    <property type="entry name" value="Helicase_C"/>
    <property type="match status" value="1"/>
</dbReference>
<dbReference type="GO" id="GO:0016787">
    <property type="term" value="F:hydrolase activity"/>
    <property type="evidence" value="ECO:0007669"/>
    <property type="project" value="UniProtKB-KW"/>
</dbReference>
<dbReference type="PROSITE" id="PS00039">
    <property type="entry name" value="DEAD_ATP_HELICASE"/>
    <property type="match status" value="1"/>
</dbReference>
<evidence type="ECO:0000256" key="8">
    <source>
        <dbReference type="PROSITE-ProRule" id="PRU00552"/>
    </source>
</evidence>
<comment type="catalytic activity">
    <reaction evidence="7">
        <text>ATP + H2O = ADP + phosphate + H(+)</text>
        <dbReference type="Rhea" id="RHEA:13065"/>
        <dbReference type="ChEBI" id="CHEBI:15377"/>
        <dbReference type="ChEBI" id="CHEBI:15378"/>
        <dbReference type="ChEBI" id="CHEBI:30616"/>
        <dbReference type="ChEBI" id="CHEBI:43474"/>
        <dbReference type="ChEBI" id="CHEBI:456216"/>
        <dbReference type="EC" id="3.6.4.13"/>
    </reaction>
</comment>
<evidence type="ECO:0000256" key="2">
    <source>
        <dbReference type="ARBA" id="ARBA00022741"/>
    </source>
</evidence>
<sequence>MDPQHHLSPAAVDNAVGSRGGVGQSAGLQPQPKRYVPPHLRNRPPADYSGGVGASGGYPEYPSSNTPLASQQGAHGPSGHSPTDRSSYPNATGASNGLSAGSPGQGTQGRRYVPPGSGDRFSCLGAGAPRYTPPNAAYSAQGQGEFQGNASGGVYNARAAAMQQGGGYNSRSMRASATGTGWDVRDGRRYVPEKEKEVFSSDKLQSTGIKFDSYDKVPVELKGRGAERIMAIESFQTPGMQIHPLLLQNVSRVNYTKPTPIQKNSIPTILSGRDLMACAQTGSGKTAAFLYPIIARMLQDGPPPLPQAAAGGGSGYRKPPAYPICLVLSPTRELAMQIYEEARKFQFGTGVRTVAVYGGSDVKRQLIDLDGGCDICVATPGRLVDLLERRKRSAGPGVSCKSGQKASPSPECSSEREVRLGLVQFFVLDEADRMLDMGFLPQIKLIVESFDLPPSPSPQTAGYPSLGGDSGPGRRVGRQTVMFSATFPREIQMLAKDFLEDYIYLAVGRVGSTNEFIRQRLQYADEDQKLKLLVKLLRETEKGLTIIFVETKRKADMIEDYLVDDDFPAISIHGDRTQQEREEALRLFKAAKCPILVATDVAARGLDISNVTHVINFDLPTNIDDYVHRIGRTGRAGNLGLATSFVNESNKPILRDLLNLLEEAKQDIPSFLPPLVLSCTSSSSRMGGGWGGGRGGRGGRGGGGTFGGRQGGAGYGSMSGMGSRAGAAPMGDSRLPASDWRTNPGGSRPMGGFRAAVMSGDRPGGMDAW</sequence>
<dbReference type="SMART" id="SM00490">
    <property type="entry name" value="HELICc"/>
    <property type="match status" value="1"/>
</dbReference>
<evidence type="ECO:0000256" key="6">
    <source>
        <dbReference type="ARBA" id="ARBA00022884"/>
    </source>
</evidence>
<dbReference type="RefSeq" id="XP_003884268.1">
    <property type="nucleotide sequence ID" value="XM_003884219.1"/>
</dbReference>
<protein>
    <recommendedName>
        <fullName evidence="1">RNA helicase</fullName>
        <ecNumber evidence="1">3.6.4.13</ecNumber>
    </recommendedName>
</protein>
<dbReference type="InParanoid" id="F0VLV9"/>
<feature type="compositionally biased region" description="Polar residues" evidence="10">
    <location>
        <begin position="62"/>
        <end position="73"/>
    </location>
</feature>
<evidence type="ECO:0000313" key="15">
    <source>
        <dbReference type="Proteomes" id="UP000007494"/>
    </source>
</evidence>
<evidence type="ECO:0000256" key="4">
    <source>
        <dbReference type="ARBA" id="ARBA00022806"/>
    </source>
</evidence>
<dbReference type="Pfam" id="PF00270">
    <property type="entry name" value="DEAD"/>
    <property type="match status" value="1"/>
</dbReference>
<dbReference type="CDD" id="cd18787">
    <property type="entry name" value="SF2_C_DEAD"/>
    <property type="match status" value="1"/>
</dbReference>
<keyword evidence="6" id="KW-0694">RNA-binding</keyword>
<feature type="domain" description="Helicase ATP-binding" evidence="11">
    <location>
        <begin position="266"/>
        <end position="505"/>
    </location>
</feature>
<dbReference type="InterPro" id="IPR011545">
    <property type="entry name" value="DEAD/DEAH_box_helicase_dom"/>
</dbReference>
<feature type="domain" description="DEAD-box RNA helicase Q" evidence="13">
    <location>
        <begin position="235"/>
        <end position="263"/>
    </location>
</feature>
<keyword evidence="3 9" id="KW-0378">Hydrolase</keyword>
<dbReference type="PROSITE" id="PS51195">
    <property type="entry name" value="Q_MOTIF"/>
    <property type="match status" value="1"/>
</dbReference>
<feature type="region of interest" description="Disordered" evidence="10">
    <location>
        <begin position="1"/>
        <end position="127"/>
    </location>
</feature>
<dbReference type="InterPro" id="IPR014014">
    <property type="entry name" value="RNA_helicase_DEAD_Q_motif"/>
</dbReference>
<dbReference type="PROSITE" id="PS51192">
    <property type="entry name" value="HELICASE_ATP_BIND_1"/>
    <property type="match status" value="1"/>
</dbReference>
<evidence type="ECO:0000256" key="10">
    <source>
        <dbReference type="SAM" id="MobiDB-lite"/>
    </source>
</evidence>
<feature type="region of interest" description="Disordered" evidence="10">
    <location>
        <begin position="686"/>
        <end position="769"/>
    </location>
</feature>
<dbReference type="EMBL" id="FR823391">
    <property type="protein sequence ID" value="CBZ54237.1"/>
    <property type="molecule type" value="Genomic_DNA"/>
</dbReference>
<feature type="short sequence motif" description="Q motif" evidence="8">
    <location>
        <begin position="235"/>
        <end position="263"/>
    </location>
</feature>
<dbReference type="InterPro" id="IPR014001">
    <property type="entry name" value="Helicase_ATP-bd"/>
</dbReference>
<dbReference type="PROSITE" id="PS51194">
    <property type="entry name" value="HELICASE_CTER"/>
    <property type="match status" value="1"/>
</dbReference>
<evidence type="ECO:0000256" key="9">
    <source>
        <dbReference type="RuleBase" id="RU000492"/>
    </source>
</evidence>